<dbReference type="EMBL" id="WPOM01000006">
    <property type="protein sequence ID" value="MVN32340.1"/>
    <property type="molecule type" value="Genomic_DNA"/>
</dbReference>
<evidence type="ECO:0000313" key="6">
    <source>
        <dbReference type="EMBL" id="RDB73359.1"/>
    </source>
</evidence>
<dbReference type="RefSeq" id="WP_009304620.1">
    <property type="nucleotide sequence ID" value="NZ_AP025575.1"/>
</dbReference>
<dbReference type="PROSITE" id="PS00198">
    <property type="entry name" value="4FE4S_FER_1"/>
    <property type="match status" value="1"/>
</dbReference>
<dbReference type="PANTHER" id="PTHR40447">
    <property type="entry name" value="ANAEROBIC SULFITE REDUCTASE SUBUNIT A"/>
    <property type="match status" value="1"/>
</dbReference>
<keyword evidence="1" id="KW-0479">Metal-binding</keyword>
<dbReference type="GO" id="GO:0051536">
    <property type="term" value="F:iron-sulfur cluster binding"/>
    <property type="evidence" value="ECO:0007669"/>
    <property type="project" value="UniProtKB-KW"/>
</dbReference>
<evidence type="ECO:0000256" key="2">
    <source>
        <dbReference type="ARBA" id="ARBA00023004"/>
    </source>
</evidence>
<reference evidence="11 12" key="2">
    <citation type="journal article" date="2018" name="Elife">
        <title>Discovery and characterization of a prevalent human gut bacterial enzyme sufficient for the inactivation of a family of plant toxins.</title>
        <authorList>
            <person name="Koppel N."/>
            <person name="Bisanz J.E."/>
            <person name="Pandelia M.E."/>
            <person name="Turnbaugh P.J."/>
            <person name="Balskus E.P."/>
        </authorList>
    </citation>
    <scope>NUCLEOTIDE SEQUENCE [LARGE SCALE GENOMIC DNA]</scope>
    <source>
        <strain evidence="9 13">16A</strain>
        <strain evidence="8 12">FAA1-1-60AUCSF</strain>
        <strain evidence="7 11">MR1 #12</strain>
        <strain evidence="6 14">W1 BHI 6</strain>
    </source>
</reference>
<proteinExistence type="predicted"/>
<protein>
    <submittedName>
        <fullName evidence="8">4Fe-4S ferredoxin</fullName>
    </submittedName>
</protein>
<feature type="domain" description="4Fe-4S ferredoxin-type" evidence="4">
    <location>
        <begin position="304"/>
        <end position="333"/>
    </location>
</feature>
<gene>
    <name evidence="9" type="ORF">C1853_00460</name>
    <name evidence="8" type="ORF">C1871_02865</name>
    <name evidence="7" type="ORF">C1872_14505</name>
    <name evidence="6" type="ORF">C1875_00460</name>
    <name evidence="10" type="ORF">FIC87_03280</name>
    <name evidence="5" type="ORF">GO726_04040</name>
</gene>
<dbReference type="EMBL" id="PPTU01000001">
    <property type="protein sequence ID" value="RDB73359.1"/>
    <property type="molecule type" value="Genomic_DNA"/>
</dbReference>
<evidence type="ECO:0000256" key="1">
    <source>
        <dbReference type="ARBA" id="ARBA00022723"/>
    </source>
</evidence>
<dbReference type="Proteomes" id="UP000436429">
    <property type="component" value="Unassembled WGS sequence"/>
</dbReference>
<evidence type="ECO:0000259" key="4">
    <source>
        <dbReference type="PROSITE" id="PS51379"/>
    </source>
</evidence>
<dbReference type="OMA" id="CGRCDEF"/>
<dbReference type="Pfam" id="PF17179">
    <property type="entry name" value="Fer4_22"/>
    <property type="match status" value="1"/>
</dbReference>
<evidence type="ECO:0000313" key="5">
    <source>
        <dbReference type="EMBL" id="MVN32340.1"/>
    </source>
</evidence>
<dbReference type="EMBL" id="PPTX01000030">
    <property type="protein sequence ID" value="RDB75227.1"/>
    <property type="molecule type" value="Genomic_DNA"/>
</dbReference>
<keyword evidence="2" id="KW-0408">Iron</keyword>
<evidence type="ECO:0000313" key="8">
    <source>
        <dbReference type="EMBL" id="RDB88393.1"/>
    </source>
</evidence>
<reference evidence="10" key="3">
    <citation type="submission" date="2019-06" db="EMBL/GenBank/DDBJ databases">
        <authorList>
            <person name="Bisanz J.E."/>
            <person name="Turnbaugh P.J."/>
        </authorList>
    </citation>
    <scope>NUCLEOTIDE SEQUENCE</scope>
    <source>
        <strain evidence="10">SECO-MT75m2</strain>
    </source>
</reference>
<evidence type="ECO:0000313" key="10">
    <source>
        <dbReference type="EMBL" id="TNU94048.1"/>
    </source>
</evidence>
<keyword evidence="3" id="KW-0411">Iron-sulfur</keyword>
<evidence type="ECO:0000313" key="15">
    <source>
        <dbReference type="Proteomes" id="UP000312594"/>
    </source>
</evidence>
<comment type="caution">
    <text evidence="8">The sequence shown here is derived from an EMBL/GenBank/DDBJ whole genome shotgun (WGS) entry which is preliminary data.</text>
</comment>
<organism evidence="8 12">
    <name type="scientific">Eggerthella lenta</name>
    <name type="common">Eubacterium lentum</name>
    <dbReference type="NCBI Taxonomy" id="84112"/>
    <lineage>
        <taxon>Bacteria</taxon>
        <taxon>Bacillati</taxon>
        <taxon>Actinomycetota</taxon>
        <taxon>Coriobacteriia</taxon>
        <taxon>Eggerthellales</taxon>
        <taxon>Eggerthellaceae</taxon>
        <taxon>Eggerthella</taxon>
    </lineage>
</organism>
<sequence length="345" mass="38805">MLYRVIDAAELPSLVSAFMETYEVVAPVKRDQGYAFETIESPDDIELAYPTTMASPKKYFLPPEETLMSFDARTNSVTDFAAEITPRVIFGAHACDINAVNRLDLVFKDGRYPDPYYVARRNATLIVGISCMPSETCFCHLWGSDEARFGYDLFLQDIGGKYLVSISSVEAANILEAACNPRVATDEDRIEFRHATRRRQEAFNDAIPDIQDVAMLMDAFHKDPFWEELGGRCLSCTACSAVCPTCFCFDIQDTFDPSGEAGRRERVWDACTAPQFAQVAGGHNFRGDGRNRVRHRMYHKLNGFLANHDRMLCVGCGRCVKACKANINPIEVLEFFERKGMQDAQ</sequence>
<evidence type="ECO:0000313" key="13">
    <source>
        <dbReference type="Proteomes" id="UP000253915"/>
    </source>
</evidence>
<dbReference type="InterPro" id="IPR017900">
    <property type="entry name" value="4Fe4S_Fe_S_CS"/>
</dbReference>
<dbReference type="GeneID" id="69510663"/>
<dbReference type="GO" id="GO:0046872">
    <property type="term" value="F:metal ion binding"/>
    <property type="evidence" value="ECO:0007669"/>
    <property type="project" value="UniProtKB-KW"/>
</dbReference>
<evidence type="ECO:0000313" key="9">
    <source>
        <dbReference type="EMBL" id="RDC41557.1"/>
    </source>
</evidence>
<dbReference type="EMBL" id="PPTY01000002">
    <property type="protein sequence ID" value="RDB88393.1"/>
    <property type="molecule type" value="Genomic_DNA"/>
</dbReference>
<evidence type="ECO:0000256" key="3">
    <source>
        <dbReference type="ARBA" id="ARBA00023014"/>
    </source>
</evidence>
<dbReference type="AlphaFoldDB" id="A0A369NI62"/>
<evidence type="ECO:0000313" key="12">
    <source>
        <dbReference type="Proteomes" id="UP000253857"/>
    </source>
</evidence>
<dbReference type="SUPFAM" id="SSF46548">
    <property type="entry name" value="alpha-helical ferredoxin"/>
    <property type="match status" value="1"/>
</dbReference>
<evidence type="ECO:0000313" key="16">
    <source>
        <dbReference type="Proteomes" id="UP000436429"/>
    </source>
</evidence>
<reference evidence="10 15" key="1">
    <citation type="journal article" date="2005" name="Appl. Environ. Microbiol.">
        <title>Intestinal bacterial communities that produce active estrogen-like compounds enterodiol and enterolactone in humans.</title>
        <authorList>
            <person name="Clavel T."/>
            <person name="Henderson G."/>
            <person name="Alpert C.A."/>
            <person name="Philippe C."/>
            <person name="Rigottier-Gois L."/>
            <person name="Dore J."/>
            <person name="Blaut M."/>
        </authorList>
    </citation>
    <scope>NUCLEOTIDE SEQUENCE [LARGE SCALE GENOMIC DNA]</scope>
    <source>
        <strain evidence="10 15">SECO-MT75m2</strain>
    </source>
</reference>
<dbReference type="Proteomes" id="UP000253915">
    <property type="component" value="Unassembled WGS sequence"/>
</dbReference>
<accession>A0A369NI62</accession>
<evidence type="ECO:0000313" key="7">
    <source>
        <dbReference type="EMBL" id="RDB75227.1"/>
    </source>
</evidence>
<dbReference type="EMBL" id="VEVP01000005">
    <property type="protein sequence ID" value="TNU94048.1"/>
    <property type="molecule type" value="Genomic_DNA"/>
</dbReference>
<dbReference type="Proteomes" id="UP000312594">
    <property type="component" value="Unassembled WGS sequence"/>
</dbReference>
<dbReference type="PANTHER" id="PTHR40447:SF1">
    <property type="entry name" value="ANAEROBIC SULFITE REDUCTASE SUBUNIT A"/>
    <property type="match status" value="1"/>
</dbReference>
<dbReference type="Proteomes" id="UP000253752">
    <property type="component" value="Unassembled WGS sequence"/>
</dbReference>
<feature type="domain" description="4Fe-4S ferredoxin-type" evidence="4">
    <location>
        <begin position="222"/>
        <end position="254"/>
    </location>
</feature>
<evidence type="ECO:0000313" key="11">
    <source>
        <dbReference type="Proteomes" id="UP000253752"/>
    </source>
</evidence>
<dbReference type="InterPro" id="IPR017896">
    <property type="entry name" value="4Fe4S_Fe-S-bd"/>
</dbReference>
<dbReference type="PROSITE" id="PS51379">
    <property type="entry name" value="4FE4S_FER_2"/>
    <property type="match status" value="2"/>
</dbReference>
<dbReference type="Proteomes" id="UP000253970">
    <property type="component" value="Unassembled WGS sequence"/>
</dbReference>
<reference evidence="5 16" key="4">
    <citation type="submission" date="2019-11" db="EMBL/GenBank/DDBJ databases">
        <title>Whole genome shotgun sequencing (WGS) data from Adlercreutzia equolifaciens ResAG-91, Eggerthella lenta MRI-F36, MRI-F37, MRI-F40, ResAG-49, ResAG-88, ResAG-121, ResAG-145, and Gordonibacter sp. ResAG-5, ResAG-26, ResAG-43, ResAG-50, ResAG-59.</title>
        <authorList>
            <person name="Stoll D.A."/>
            <person name="Danylec N."/>
            <person name="Franz C.M.A.P."/>
            <person name="Huch M."/>
        </authorList>
    </citation>
    <scope>NUCLEOTIDE SEQUENCE [LARGE SCALE GENOMIC DNA]</scope>
    <source>
        <strain evidence="5 16">ResAG-88</strain>
    </source>
</reference>
<dbReference type="EMBL" id="PPUQ01000001">
    <property type="protein sequence ID" value="RDC41557.1"/>
    <property type="molecule type" value="Genomic_DNA"/>
</dbReference>
<evidence type="ECO:0000313" key="14">
    <source>
        <dbReference type="Proteomes" id="UP000253970"/>
    </source>
</evidence>
<dbReference type="Proteomes" id="UP000253857">
    <property type="component" value="Unassembled WGS sequence"/>
</dbReference>
<name>A0A369NI62_EGGLN</name>